<evidence type="ECO:0000313" key="2">
    <source>
        <dbReference type="Proteomes" id="UP001501079"/>
    </source>
</evidence>
<evidence type="ECO:0000313" key="1">
    <source>
        <dbReference type="EMBL" id="GAA4178102.1"/>
    </source>
</evidence>
<dbReference type="RefSeq" id="WP_344755442.1">
    <property type="nucleotide sequence ID" value="NZ_BAABBW010000004.1"/>
</dbReference>
<proteinExistence type="predicted"/>
<dbReference type="Proteomes" id="UP001501079">
    <property type="component" value="Unassembled WGS sequence"/>
</dbReference>
<keyword evidence="2" id="KW-1185">Reference proteome</keyword>
<accession>A0ABP8A5E3</accession>
<comment type="caution">
    <text evidence="1">The sequence shown here is derived from an EMBL/GenBank/DDBJ whole genome shotgun (WGS) entry which is preliminary data.</text>
</comment>
<reference evidence="2" key="1">
    <citation type="journal article" date="2019" name="Int. J. Syst. Evol. Microbiol.">
        <title>The Global Catalogue of Microorganisms (GCM) 10K type strain sequencing project: providing services to taxonomists for standard genome sequencing and annotation.</title>
        <authorList>
            <consortium name="The Broad Institute Genomics Platform"/>
            <consortium name="The Broad Institute Genome Sequencing Center for Infectious Disease"/>
            <person name="Wu L."/>
            <person name="Ma J."/>
        </authorList>
    </citation>
    <scope>NUCLEOTIDE SEQUENCE [LARGE SCALE GENOMIC DNA]</scope>
    <source>
        <strain evidence="2">JCM 17591</strain>
    </source>
</reference>
<dbReference type="EMBL" id="BAABBW010000004">
    <property type="protein sequence ID" value="GAA4178102.1"/>
    <property type="molecule type" value="Genomic_DNA"/>
</dbReference>
<organism evidence="1 2">
    <name type="scientific">Gryllotalpicola koreensis</name>
    <dbReference type="NCBI Taxonomy" id="993086"/>
    <lineage>
        <taxon>Bacteria</taxon>
        <taxon>Bacillati</taxon>
        <taxon>Actinomycetota</taxon>
        <taxon>Actinomycetes</taxon>
        <taxon>Micrococcales</taxon>
        <taxon>Microbacteriaceae</taxon>
        <taxon>Gryllotalpicola</taxon>
    </lineage>
</organism>
<gene>
    <name evidence="1" type="ORF">GCM10022287_27890</name>
</gene>
<sequence length="220" mass="23578">MNGPLGTDGDAWALGPHAVRASGVAVLTEADGYAETAVLLFTRVAPDSIVMNWKDRGPRGYRRLRRGALAHGMPESYADDQRASRDPEAFDISNHRALSVTGGRPTFATSDVIVLVPGDIGRVREIRVPVSSAEEPLEAIYVAESDDGAFRYDRTARINGAETCPVCGMLMRAGGVHNASHGVPGHRLAGARPGDDLAGRAEYEAHQPRLDDPSAFRHTL</sequence>
<name>A0ABP8A5E3_9MICO</name>
<protein>
    <submittedName>
        <fullName evidence="1">Uncharacterized protein</fullName>
    </submittedName>
</protein>